<organism evidence="2 3">
    <name type="scientific">Hymenobacter endophyticus</name>
    <dbReference type="NCBI Taxonomy" id="3076335"/>
    <lineage>
        <taxon>Bacteria</taxon>
        <taxon>Pseudomonadati</taxon>
        <taxon>Bacteroidota</taxon>
        <taxon>Cytophagia</taxon>
        <taxon>Cytophagales</taxon>
        <taxon>Hymenobacteraceae</taxon>
        <taxon>Hymenobacter</taxon>
    </lineage>
</organism>
<keyword evidence="3" id="KW-1185">Reference proteome</keyword>
<dbReference type="RefSeq" id="WP_315999445.1">
    <property type="nucleotide sequence ID" value="NZ_JAWDJT010000012.1"/>
</dbReference>
<reference evidence="2 3" key="1">
    <citation type="submission" date="2023-10" db="EMBL/GenBank/DDBJ databases">
        <title>Hymenobacter endophyticus sp. nov., an isolate from the leaf tissues of wheat.</title>
        <authorList>
            <person name="Dai Y."/>
        </authorList>
    </citation>
    <scope>NUCLEOTIDE SEQUENCE [LARGE SCALE GENOMIC DNA]</scope>
    <source>
        <strain evidence="2 3">ZK17L-C2</strain>
    </source>
</reference>
<comment type="caution">
    <text evidence="2">The sequence shown here is derived from an EMBL/GenBank/DDBJ whole genome shotgun (WGS) entry which is preliminary data.</text>
</comment>
<evidence type="ECO:0000313" key="2">
    <source>
        <dbReference type="EMBL" id="MDU0371987.1"/>
    </source>
</evidence>
<evidence type="ECO:0000256" key="1">
    <source>
        <dbReference type="SAM" id="Phobius"/>
    </source>
</evidence>
<keyword evidence="1" id="KW-0472">Membrane</keyword>
<sequence>MKRTFTHRPSISERARAALVLSLVGLMMAGALVSSYQTAAYFCLLLACAALLLSQLLGDRGFLILAVALLFGSLVLFTAPAGPVAAQLSALL</sequence>
<proteinExistence type="predicted"/>
<keyword evidence="1" id="KW-0812">Transmembrane</keyword>
<accession>A0ABU3TKT8</accession>
<feature type="transmembrane region" description="Helical" evidence="1">
    <location>
        <begin position="15"/>
        <end position="33"/>
    </location>
</feature>
<protein>
    <submittedName>
        <fullName evidence="2">Uncharacterized protein</fullName>
    </submittedName>
</protein>
<gene>
    <name evidence="2" type="ORF">ROI90_16400</name>
</gene>
<evidence type="ECO:0000313" key="3">
    <source>
        <dbReference type="Proteomes" id="UP001250698"/>
    </source>
</evidence>
<name>A0ABU3TKT8_9BACT</name>
<feature type="transmembrane region" description="Helical" evidence="1">
    <location>
        <begin position="62"/>
        <end position="82"/>
    </location>
</feature>
<keyword evidence="1" id="KW-1133">Transmembrane helix</keyword>
<feature type="transmembrane region" description="Helical" evidence="1">
    <location>
        <begin position="39"/>
        <end position="57"/>
    </location>
</feature>
<dbReference type="Proteomes" id="UP001250698">
    <property type="component" value="Unassembled WGS sequence"/>
</dbReference>
<dbReference type="EMBL" id="JAWDJT010000012">
    <property type="protein sequence ID" value="MDU0371987.1"/>
    <property type="molecule type" value="Genomic_DNA"/>
</dbReference>